<organism evidence="1">
    <name type="scientific">Symploca sp. SIO1C4</name>
    <dbReference type="NCBI Taxonomy" id="2607765"/>
    <lineage>
        <taxon>Bacteria</taxon>
        <taxon>Bacillati</taxon>
        <taxon>Cyanobacteriota</taxon>
        <taxon>Cyanophyceae</taxon>
        <taxon>Coleofasciculales</taxon>
        <taxon>Coleofasciculaceae</taxon>
        <taxon>Symploca</taxon>
    </lineage>
</organism>
<comment type="caution">
    <text evidence="1">The sequence shown here is derived from an EMBL/GenBank/DDBJ whole genome shotgun (WGS) entry which is preliminary data.</text>
</comment>
<dbReference type="EMBL" id="JAAHFQ010000758">
    <property type="protein sequence ID" value="NER31237.1"/>
    <property type="molecule type" value="Genomic_DNA"/>
</dbReference>
<dbReference type="AlphaFoldDB" id="A0A6B3NHK8"/>
<gene>
    <name evidence="1" type="ORF">F6J89_27360</name>
</gene>
<accession>A0A6B3NHK8</accession>
<reference evidence="1" key="1">
    <citation type="submission" date="2019-11" db="EMBL/GenBank/DDBJ databases">
        <title>Genomic insights into an expanded diversity of filamentous marine cyanobacteria reveals the extraordinary biosynthetic potential of Moorea and Okeania.</title>
        <authorList>
            <person name="Ferreira Leao T."/>
            <person name="Wang M."/>
            <person name="Moss N."/>
            <person name="Da Silva R."/>
            <person name="Sanders J."/>
            <person name="Nurk S."/>
            <person name="Gurevich A."/>
            <person name="Humphrey G."/>
            <person name="Reher R."/>
            <person name="Zhu Q."/>
            <person name="Belda-Ferre P."/>
            <person name="Glukhov E."/>
            <person name="Rex R."/>
            <person name="Dorrestein P.C."/>
            <person name="Knight R."/>
            <person name="Pevzner P."/>
            <person name="Gerwick W.H."/>
            <person name="Gerwick L."/>
        </authorList>
    </citation>
    <scope>NUCLEOTIDE SEQUENCE</scope>
    <source>
        <strain evidence="1">SIO1C4</strain>
    </source>
</reference>
<proteinExistence type="predicted"/>
<evidence type="ECO:0000313" key="1">
    <source>
        <dbReference type="EMBL" id="NER31237.1"/>
    </source>
</evidence>
<protein>
    <submittedName>
        <fullName evidence="1">Uncharacterized protein</fullName>
    </submittedName>
</protein>
<sequence>MLSPLRLRGRAYRFRLVLTRTCKVMKLSSTGDLSAYSIPEDYPIEASHPPIAWFRLNESHFKAALWSACNTTPVNLMKLSLSLRPNKVPVTESTCDV</sequence>
<name>A0A6B3NHK8_9CYAN</name>